<evidence type="ECO:0000313" key="3">
    <source>
        <dbReference type="Proteomes" id="UP000494256"/>
    </source>
</evidence>
<dbReference type="OrthoDB" id="3863715at2759"/>
<sequence>MIPSTYYVECIGISAIRQNMVEYQELIRSSVVINAFDMRKCYQKWLMYRLSQSSTAAGRDFEDRARGRRQAAAGNVRRRHPSPSTMEAAAGRRGSPRNRYGVAKVRWPL</sequence>
<dbReference type="AlphaFoldDB" id="A0A8S0ZE05"/>
<comment type="caution">
    <text evidence="2">The sequence shown here is derived from an EMBL/GenBank/DDBJ whole genome shotgun (WGS) entry which is preliminary data.</text>
</comment>
<accession>A0A8S0ZE05</accession>
<gene>
    <name evidence="2" type="ORF">APLA_LOCUS5090</name>
</gene>
<evidence type="ECO:0000256" key="1">
    <source>
        <dbReference type="SAM" id="MobiDB-lite"/>
    </source>
</evidence>
<protein>
    <submittedName>
        <fullName evidence="2">Uncharacterized protein</fullName>
    </submittedName>
</protein>
<feature type="region of interest" description="Disordered" evidence="1">
    <location>
        <begin position="54"/>
        <end position="100"/>
    </location>
</feature>
<dbReference type="EMBL" id="CADEBD010000288">
    <property type="protein sequence ID" value="CAB3231254.1"/>
    <property type="molecule type" value="Genomic_DNA"/>
</dbReference>
<reference evidence="2 3" key="1">
    <citation type="submission" date="2020-04" db="EMBL/GenBank/DDBJ databases">
        <authorList>
            <person name="Wallbank WR R."/>
            <person name="Pardo Diaz C."/>
            <person name="Kozak K."/>
            <person name="Martin S."/>
            <person name="Jiggins C."/>
            <person name="Moest M."/>
            <person name="Warren A I."/>
            <person name="Byers J.R.P. K."/>
            <person name="Montejo-Kovacevich G."/>
            <person name="Yen C E."/>
        </authorList>
    </citation>
    <scope>NUCLEOTIDE SEQUENCE [LARGE SCALE GENOMIC DNA]</scope>
</reference>
<name>A0A8S0ZE05_ARCPL</name>
<proteinExistence type="predicted"/>
<evidence type="ECO:0000313" key="2">
    <source>
        <dbReference type="EMBL" id="CAB3231254.1"/>
    </source>
</evidence>
<dbReference type="Proteomes" id="UP000494256">
    <property type="component" value="Unassembled WGS sequence"/>
</dbReference>
<organism evidence="2 3">
    <name type="scientific">Arctia plantaginis</name>
    <name type="common">Wood tiger moth</name>
    <name type="synonym">Phalaena plantaginis</name>
    <dbReference type="NCBI Taxonomy" id="874455"/>
    <lineage>
        <taxon>Eukaryota</taxon>
        <taxon>Metazoa</taxon>
        <taxon>Ecdysozoa</taxon>
        <taxon>Arthropoda</taxon>
        <taxon>Hexapoda</taxon>
        <taxon>Insecta</taxon>
        <taxon>Pterygota</taxon>
        <taxon>Neoptera</taxon>
        <taxon>Endopterygota</taxon>
        <taxon>Lepidoptera</taxon>
        <taxon>Glossata</taxon>
        <taxon>Ditrysia</taxon>
        <taxon>Noctuoidea</taxon>
        <taxon>Erebidae</taxon>
        <taxon>Arctiinae</taxon>
        <taxon>Arctia</taxon>
    </lineage>
</organism>